<dbReference type="RefSeq" id="WP_209976169.1">
    <property type="nucleotide sequence ID" value="NZ_JAGGLB010000024.1"/>
</dbReference>
<evidence type="ECO:0000313" key="4">
    <source>
        <dbReference type="EMBL" id="MBP1994333.1"/>
    </source>
</evidence>
<dbReference type="Proteomes" id="UP001519287">
    <property type="component" value="Unassembled WGS sequence"/>
</dbReference>
<evidence type="ECO:0000313" key="5">
    <source>
        <dbReference type="Proteomes" id="UP001519287"/>
    </source>
</evidence>
<protein>
    <recommendedName>
        <fullName evidence="6">Ankyrin repeat domain-containing protein</fullName>
    </recommendedName>
</protein>
<dbReference type="PANTHER" id="PTHR24171">
    <property type="entry name" value="ANKYRIN REPEAT DOMAIN-CONTAINING PROTEIN 39-RELATED"/>
    <property type="match status" value="1"/>
</dbReference>
<keyword evidence="2 3" id="KW-0040">ANK repeat</keyword>
<comment type="caution">
    <text evidence="4">The sequence shown here is derived from an EMBL/GenBank/DDBJ whole genome shotgun (WGS) entry which is preliminary data.</text>
</comment>
<evidence type="ECO:0008006" key="6">
    <source>
        <dbReference type="Google" id="ProtNLM"/>
    </source>
</evidence>
<dbReference type="PROSITE" id="PS50297">
    <property type="entry name" value="ANK_REP_REGION"/>
    <property type="match status" value="1"/>
</dbReference>
<keyword evidence="5" id="KW-1185">Reference proteome</keyword>
<dbReference type="InterPro" id="IPR002110">
    <property type="entry name" value="Ankyrin_rpt"/>
</dbReference>
<keyword evidence="1" id="KW-0677">Repeat</keyword>
<evidence type="ECO:0000256" key="2">
    <source>
        <dbReference type="ARBA" id="ARBA00023043"/>
    </source>
</evidence>
<gene>
    <name evidence="4" type="ORF">J2Z66_005969</name>
</gene>
<evidence type="ECO:0000256" key="1">
    <source>
        <dbReference type="ARBA" id="ARBA00022737"/>
    </source>
</evidence>
<dbReference type="PROSITE" id="PS50088">
    <property type="entry name" value="ANK_REPEAT"/>
    <property type="match status" value="1"/>
</dbReference>
<dbReference type="EMBL" id="JAGGLB010000024">
    <property type="protein sequence ID" value="MBP1994333.1"/>
    <property type="molecule type" value="Genomic_DNA"/>
</dbReference>
<dbReference type="Pfam" id="PF12796">
    <property type="entry name" value="Ank_2"/>
    <property type="match status" value="1"/>
</dbReference>
<organism evidence="4 5">
    <name type="scientific">Paenibacillus eucommiae</name>
    <dbReference type="NCBI Taxonomy" id="1355755"/>
    <lineage>
        <taxon>Bacteria</taxon>
        <taxon>Bacillati</taxon>
        <taxon>Bacillota</taxon>
        <taxon>Bacilli</taxon>
        <taxon>Bacillales</taxon>
        <taxon>Paenibacillaceae</taxon>
        <taxon>Paenibacillus</taxon>
    </lineage>
</organism>
<reference evidence="4 5" key="1">
    <citation type="submission" date="2021-03" db="EMBL/GenBank/DDBJ databases">
        <title>Genomic Encyclopedia of Type Strains, Phase IV (KMG-IV): sequencing the most valuable type-strain genomes for metagenomic binning, comparative biology and taxonomic classification.</title>
        <authorList>
            <person name="Goeker M."/>
        </authorList>
    </citation>
    <scope>NUCLEOTIDE SEQUENCE [LARGE SCALE GENOMIC DNA]</scope>
    <source>
        <strain evidence="4 5">DSM 26048</strain>
    </source>
</reference>
<sequence>MNNLDYLVDTIINEPMLSERTYTYLILGTENSFTSGYFAVLENEVSYDGEITIALFDKYINEIKELMLGKGILCIKVDAGKLVEHCIVKDMNPELFDTDVFELIIYQRYDLEPKGEERKEILQQSLKAEKIKNTLVFACYMNDMEKIKELVTHAKKSDLDKVLEYRGTSLQFCSKHNNLEAFRLLAEKGANVGKRALAETSLEIAFRHSSDIVNYIRSVFPEVYQHEVKKKGFGIALHCTDEALLEGILQLGCDVNQEKKPFPPLHNFADLNNIIGIKFLLDHGANLECRNQYKQTALHRAITRENVAAIEMLLKHGANIQATDQEGKTPMDLAKACENKAIVNMMD</sequence>
<accession>A0ABS4J3F0</accession>
<evidence type="ECO:0000256" key="3">
    <source>
        <dbReference type="PROSITE-ProRule" id="PRU00023"/>
    </source>
</evidence>
<dbReference type="InterPro" id="IPR036770">
    <property type="entry name" value="Ankyrin_rpt-contain_sf"/>
</dbReference>
<dbReference type="SUPFAM" id="SSF48403">
    <property type="entry name" value="Ankyrin repeat"/>
    <property type="match status" value="1"/>
</dbReference>
<name>A0ABS4J3F0_9BACL</name>
<dbReference type="SMART" id="SM00248">
    <property type="entry name" value="ANK"/>
    <property type="match status" value="4"/>
</dbReference>
<feature type="repeat" description="ANK" evidence="3">
    <location>
        <begin position="293"/>
        <end position="325"/>
    </location>
</feature>
<dbReference type="Gene3D" id="1.25.40.20">
    <property type="entry name" value="Ankyrin repeat-containing domain"/>
    <property type="match status" value="2"/>
</dbReference>
<proteinExistence type="predicted"/>